<comment type="caution">
    <text evidence="1">The sequence shown here is derived from an EMBL/GenBank/DDBJ whole genome shotgun (WGS) entry which is preliminary data.</text>
</comment>
<organism evidence="1 2">
    <name type="scientific">candidate division KSB3 bacterium</name>
    <dbReference type="NCBI Taxonomy" id="2044937"/>
    <lineage>
        <taxon>Bacteria</taxon>
        <taxon>candidate division KSB3</taxon>
    </lineage>
</organism>
<dbReference type="AlphaFoldDB" id="A0A2G6E3K2"/>
<dbReference type="Proteomes" id="UP000229740">
    <property type="component" value="Unassembled WGS sequence"/>
</dbReference>
<evidence type="ECO:0000313" key="1">
    <source>
        <dbReference type="EMBL" id="PID56482.1"/>
    </source>
</evidence>
<sequence>MAKVNLDPLTSIDGLQAGSLVDVESGLVLASVGAGIDIELFSAKAVEVYKKVDIAEELGLDEEAEDILISYSRSYYLIRPLRGHKSEYFIFISVDRQKANLAMARHDLRKFEESLDFS</sequence>
<gene>
    <name evidence="1" type="ORF">CSB45_11565</name>
</gene>
<proteinExistence type="predicted"/>
<evidence type="ECO:0008006" key="3">
    <source>
        <dbReference type="Google" id="ProtNLM"/>
    </source>
</evidence>
<name>A0A2G6E3K2_9BACT</name>
<dbReference type="EMBL" id="PDPS01000034">
    <property type="protein sequence ID" value="PID56482.1"/>
    <property type="molecule type" value="Genomic_DNA"/>
</dbReference>
<evidence type="ECO:0000313" key="2">
    <source>
        <dbReference type="Proteomes" id="UP000229740"/>
    </source>
</evidence>
<accession>A0A2G6E3K2</accession>
<reference evidence="1 2" key="1">
    <citation type="submission" date="2017-10" db="EMBL/GenBank/DDBJ databases">
        <title>Novel microbial diversity and functional potential in the marine mammal oral microbiome.</title>
        <authorList>
            <person name="Dudek N.K."/>
            <person name="Sun C.L."/>
            <person name="Burstein D."/>
            <person name="Kantor R.S."/>
            <person name="Aliaga Goltsman D.S."/>
            <person name="Bik E.M."/>
            <person name="Thomas B.C."/>
            <person name="Banfield J.F."/>
            <person name="Relman D.A."/>
        </authorList>
    </citation>
    <scope>NUCLEOTIDE SEQUENCE [LARGE SCALE GENOMIC DNA]</scope>
    <source>
        <strain evidence="1">DOLZORAL124_49_17</strain>
    </source>
</reference>
<protein>
    <recommendedName>
        <fullName evidence="3">Roadblock/LAMTOR2 domain-containing protein</fullName>
    </recommendedName>
</protein>